<dbReference type="AlphaFoldDB" id="A0A5C4RQ93"/>
<evidence type="ECO:0000256" key="2">
    <source>
        <dbReference type="SAM" id="Phobius"/>
    </source>
</evidence>
<name>A0A5C4RQ93_9GAMM</name>
<comment type="caution">
    <text evidence="5">The sequence shown here is derived from an EMBL/GenBank/DDBJ whole genome shotgun (WGS) entry which is preliminary data.</text>
</comment>
<keyword evidence="2" id="KW-0812">Transmembrane</keyword>
<accession>A0A5C4RQ93</accession>
<evidence type="ECO:0000313" key="5">
    <source>
        <dbReference type="EMBL" id="TNJ33340.1"/>
    </source>
</evidence>
<feature type="transmembrane region" description="Helical" evidence="2">
    <location>
        <begin position="388"/>
        <end position="409"/>
    </location>
</feature>
<evidence type="ECO:0000259" key="3">
    <source>
        <dbReference type="Pfam" id="PF14400"/>
    </source>
</evidence>
<dbReference type="Pfam" id="PF14402">
    <property type="entry name" value="7TM_transglut"/>
    <property type="match status" value="1"/>
</dbReference>
<dbReference type="OrthoDB" id="253840at2"/>
<feature type="transmembrane region" description="Helical" evidence="2">
    <location>
        <begin position="453"/>
        <end position="471"/>
    </location>
</feature>
<keyword evidence="2" id="KW-0472">Membrane</keyword>
<dbReference type="RefSeq" id="WP_139449707.1">
    <property type="nucleotide sequence ID" value="NZ_SMDR01000003.1"/>
</dbReference>
<protein>
    <recommendedName>
        <fullName evidence="7">Inactive transglutaminase fused to 7 transmembrane helices</fullName>
    </recommendedName>
</protein>
<keyword evidence="6" id="KW-1185">Reference proteome</keyword>
<dbReference type="InterPro" id="IPR025838">
    <property type="entry name" value="Transglut_i_TM"/>
</dbReference>
<sequence length="535" mass="59310">MSKRHLYLLAFAIVAVAFAAMYYKWSVLKFPLQPNAQVQVWTVQAHVEFQPRKGANTVTLQLPANTPGYTVLDERFVARNYSQLEEANSDGREVQWAIRRALGEQDLYYRATIVRADDHQQAGLDFDPLIGEPPVLEEPYATAAQTLLDQVRDRSSNTVTFARELVRRLGESGELSEEVKLLAERYGQDDVARSEFIVQLLATRNIPARVIYGIQLTDADADLEAKMQTWLIVHDGLAWATLDPRTAAEGTPPDLFTWSASGKPLLSIEGEPPSALMFTVSRNLADAMATAERRLEVQDANLVRYSLLSLPLQAQETYRILLMVPIGAFIMLLLRNLVGIKTYGTFMPVLIALAFRETALVAGISLFVVVVGFGLLVRFYLERLRLLLVPRLTAILILVVLLMAAVSVLSNRLGIEVGLSVALFPMVIMAMTIERMSVAWDERGAGTAIREGIGTLIVAALAYVVMSWPPLEHLVFVYPETLLVLFALALLLGRYSGYRLNELFRFRALAREPDPIVPPPAASDATDTATPDAKA</sequence>
<evidence type="ECO:0008006" key="7">
    <source>
        <dbReference type="Google" id="ProtNLM"/>
    </source>
</evidence>
<dbReference type="Pfam" id="PF14400">
    <property type="entry name" value="Transglut_i_TM"/>
    <property type="match status" value="1"/>
</dbReference>
<organism evidence="5 6">
    <name type="scientific">Arenimonas terrae</name>
    <dbReference type="NCBI Taxonomy" id="2546226"/>
    <lineage>
        <taxon>Bacteria</taxon>
        <taxon>Pseudomonadati</taxon>
        <taxon>Pseudomonadota</taxon>
        <taxon>Gammaproteobacteria</taxon>
        <taxon>Lysobacterales</taxon>
        <taxon>Lysobacteraceae</taxon>
        <taxon>Arenimonas</taxon>
    </lineage>
</organism>
<proteinExistence type="predicted"/>
<feature type="domain" description="Inactive transglutaminase fused to 7 transmembrane helices" evidence="3">
    <location>
        <begin position="23"/>
        <end position="185"/>
    </location>
</feature>
<dbReference type="InterPro" id="IPR025840">
    <property type="entry name" value="7TM_transglut"/>
</dbReference>
<feature type="transmembrane region" description="Helical" evidence="2">
    <location>
        <begin position="477"/>
        <end position="497"/>
    </location>
</feature>
<feature type="transmembrane region" description="Helical" evidence="2">
    <location>
        <begin position="6"/>
        <end position="23"/>
    </location>
</feature>
<keyword evidence="2" id="KW-1133">Transmembrane helix</keyword>
<dbReference type="Proteomes" id="UP000305760">
    <property type="component" value="Unassembled WGS sequence"/>
</dbReference>
<feature type="transmembrane region" description="Helical" evidence="2">
    <location>
        <begin position="320"/>
        <end position="338"/>
    </location>
</feature>
<evidence type="ECO:0000313" key="6">
    <source>
        <dbReference type="Proteomes" id="UP000305760"/>
    </source>
</evidence>
<feature type="domain" description="7 transmembrane helices usually fused to an inactive transglutaminase" evidence="4">
    <location>
        <begin position="264"/>
        <end position="509"/>
    </location>
</feature>
<feature type="transmembrane region" description="Helical" evidence="2">
    <location>
        <begin position="358"/>
        <end position="381"/>
    </location>
</feature>
<reference evidence="5 6" key="1">
    <citation type="submission" date="2019-03" db="EMBL/GenBank/DDBJ databases">
        <title>Arenimonas daejeonensis sp. nov., isolated from compost.</title>
        <authorList>
            <person name="Jeon C.O."/>
        </authorList>
    </citation>
    <scope>NUCLEOTIDE SEQUENCE [LARGE SCALE GENOMIC DNA]</scope>
    <source>
        <strain evidence="5 6">R29</strain>
    </source>
</reference>
<feature type="transmembrane region" description="Helical" evidence="2">
    <location>
        <begin position="415"/>
        <end position="433"/>
    </location>
</feature>
<evidence type="ECO:0000256" key="1">
    <source>
        <dbReference type="SAM" id="MobiDB-lite"/>
    </source>
</evidence>
<evidence type="ECO:0000259" key="4">
    <source>
        <dbReference type="Pfam" id="PF14402"/>
    </source>
</evidence>
<feature type="compositionally biased region" description="Low complexity" evidence="1">
    <location>
        <begin position="522"/>
        <end position="535"/>
    </location>
</feature>
<gene>
    <name evidence="5" type="ORF">E1B00_13685</name>
</gene>
<feature type="region of interest" description="Disordered" evidence="1">
    <location>
        <begin position="515"/>
        <end position="535"/>
    </location>
</feature>
<dbReference type="EMBL" id="SMDR01000003">
    <property type="protein sequence ID" value="TNJ33340.1"/>
    <property type="molecule type" value="Genomic_DNA"/>
</dbReference>